<reference evidence="1 2" key="1">
    <citation type="journal article" date="2015" name="Int. J. Syst. Evol. Microbiol.">
        <title>Gemmobacter intermedius sp. nov., isolated from a white stork (Ciconia ciconia).</title>
        <authorList>
            <person name="Kampfer P."/>
            <person name="Jerzak L."/>
            <person name="Wilharm G."/>
            <person name="Golke J."/>
            <person name="Busse H.J."/>
            <person name="Glaeser S.P."/>
        </authorList>
    </citation>
    <scope>NUCLEOTIDE SEQUENCE [LARGE SCALE GENOMIC DNA]</scope>
    <source>
        <strain evidence="1 2">119/4</strain>
    </source>
</reference>
<keyword evidence="2" id="KW-1185">Reference proteome</keyword>
<comment type="caution">
    <text evidence="1">The sequence shown here is derived from an EMBL/GenBank/DDBJ whole genome shotgun (WGS) entry which is preliminary data.</text>
</comment>
<dbReference type="Proteomes" id="UP000287168">
    <property type="component" value="Unassembled WGS sequence"/>
</dbReference>
<sequence>MPESKPKGFDPESAKLIAAFAVAAQRIELDDDLAEALFRTALEIYTKGDLFQKVARHDA</sequence>
<gene>
    <name evidence="1" type="ORF">EP867_18950</name>
</gene>
<organism evidence="1 2">
    <name type="scientific">Falsigemmobacter intermedius</name>
    <dbReference type="NCBI Taxonomy" id="1553448"/>
    <lineage>
        <taxon>Bacteria</taxon>
        <taxon>Pseudomonadati</taxon>
        <taxon>Pseudomonadota</taxon>
        <taxon>Alphaproteobacteria</taxon>
        <taxon>Rhodobacterales</taxon>
        <taxon>Paracoccaceae</taxon>
        <taxon>Falsigemmobacter</taxon>
    </lineage>
</organism>
<proteinExistence type="predicted"/>
<dbReference type="RefSeq" id="WP_128490997.1">
    <property type="nucleotide sequence ID" value="NZ_JBHRVN010000006.1"/>
</dbReference>
<dbReference type="EMBL" id="SBLC01000089">
    <property type="protein sequence ID" value="RWY35047.1"/>
    <property type="molecule type" value="Genomic_DNA"/>
</dbReference>
<dbReference type="OrthoDB" id="9922241at2"/>
<evidence type="ECO:0000313" key="2">
    <source>
        <dbReference type="Proteomes" id="UP000287168"/>
    </source>
</evidence>
<evidence type="ECO:0000313" key="1">
    <source>
        <dbReference type="EMBL" id="RWY35047.1"/>
    </source>
</evidence>
<accession>A0A3S3UJ81</accession>
<protein>
    <submittedName>
        <fullName evidence="1">Uncharacterized protein</fullName>
    </submittedName>
</protein>
<dbReference type="AlphaFoldDB" id="A0A3S3UJ81"/>
<name>A0A3S3UJ81_9RHOB</name>